<dbReference type="EMBL" id="CP030941">
    <property type="protein sequence ID" value="UUP18301.1"/>
    <property type="molecule type" value="Genomic_DNA"/>
</dbReference>
<evidence type="ECO:0000256" key="1">
    <source>
        <dbReference type="ARBA" id="ARBA00023015"/>
    </source>
</evidence>
<dbReference type="InterPro" id="IPR014710">
    <property type="entry name" value="RmlC-like_jellyroll"/>
</dbReference>
<protein>
    <submittedName>
        <fullName evidence="5">Transcriptional activator protein Anr</fullName>
    </submittedName>
</protein>
<dbReference type="InterPro" id="IPR036388">
    <property type="entry name" value="WH-like_DNA-bd_sf"/>
</dbReference>
<dbReference type="Proteomes" id="UP001342418">
    <property type="component" value="Chromosome"/>
</dbReference>
<dbReference type="InterPro" id="IPR018490">
    <property type="entry name" value="cNMP-bd_dom_sf"/>
</dbReference>
<dbReference type="Pfam" id="PF00027">
    <property type="entry name" value="cNMP_binding"/>
    <property type="match status" value="1"/>
</dbReference>
<dbReference type="Pfam" id="PF13545">
    <property type="entry name" value="HTH_Crp_2"/>
    <property type="match status" value="1"/>
</dbReference>
<dbReference type="InterPro" id="IPR036390">
    <property type="entry name" value="WH_DNA-bd_sf"/>
</dbReference>
<reference evidence="5 6" key="1">
    <citation type="submission" date="2018-07" db="EMBL/GenBank/DDBJ databases">
        <title>Genome sequence of Nitratireductor thuwali#1536.</title>
        <authorList>
            <person name="Michoud G."/>
            <person name="Merlino G."/>
            <person name="Sefrji F.O."/>
            <person name="Daffonchio D."/>
        </authorList>
    </citation>
    <scope>NUCLEOTIDE SEQUENCE [LARGE SCALE GENOMIC DNA]</scope>
    <source>
        <strain evidence="6">Nit1536</strain>
    </source>
</reference>
<dbReference type="Gene3D" id="1.10.10.10">
    <property type="entry name" value="Winged helix-like DNA-binding domain superfamily/Winged helix DNA-binding domain"/>
    <property type="match status" value="1"/>
</dbReference>
<dbReference type="CDD" id="cd00038">
    <property type="entry name" value="CAP_ED"/>
    <property type="match status" value="1"/>
</dbReference>
<dbReference type="PROSITE" id="PS51063">
    <property type="entry name" value="HTH_CRP_2"/>
    <property type="match status" value="1"/>
</dbReference>
<dbReference type="InterPro" id="IPR000595">
    <property type="entry name" value="cNMP-bd_dom"/>
</dbReference>
<sequence length="243" mass="27360">MEDPLVKKLSLHGPLSSEEENALAEAVSEQRDIGADEEFISEGSEPSYSILLLEGFAARFKYTADGKRQILSVHVKGDFVDLHSFLLQPMEHGVFSLSPCTLALAPHHRIREITEGFPHLTRLLWHSTLIDGAIHREWIVNLGCRSAVSRVAHFLCELFLRLRAVGETQGRSFRLPITQNEMADIAGMSIVHLNRSVQDLRARRLLSWRGQDVSIDNWDRLSALGDFDPNYLSLPERLIPSGD</sequence>
<dbReference type="SUPFAM" id="SSF51206">
    <property type="entry name" value="cAMP-binding domain-like"/>
    <property type="match status" value="1"/>
</dbReference>
<feature type="domain" description="HTH crp-type" evidence="4">
    <location>
        <begin position="145"/>
        <end position="219"/>
    </location>
</feature>
<evidence type="ECO:0000259" key="4">
    <source>
        <dbReference type="PROSITE" id="PS51063"/>
    </source>
</evidence>
<dbReference type="InterPro" id="IPR012318">
    <property type="entry name" value="HTH_CRP"/>
</dbReference>
<keyword evidence="6" id="KW-1185">Reference proteome</keyword>
<gene>
    <name evidence="5" type="primary">anr</name>
    <name evidence="5" type="ORF">NTH_02781</name>
</gene>
<evidence type="ECO:0000313" key="5">
    <source>
        <dbReference type="EMBL" id="UUP18301.1"/>
    </source>
</evidence>
<organism evidence="5 6">
    <name type="scientific">Nitratireductor thuwali</name>
    <dbReference type="NCBI Taxonomy" id="2267699"/>
    <lineage>
        <taxon>Bacteria</taxon>
        <taxon>Pseudomonadati</taxon>
        <taxon>Pseudomonadota</taxon>
        <taxon>Alphaproteobacteria</taxon>
        <taxon>Hyphomicrobiales</taxon>
        <taxon>Phyllobacteriaceae</taxon>
        <taxon>Nitratireductor</taxon>
    </lineage>
</organism>
<dbReference type="RefSeq" id="WP_338530547.1">
    <property type="nucleotide sequence ID" value="NZ_CP030941.1"/>
</dbReference>
<keyword evidence="1" id="KW-0805">Transcription regulation</keyword>
<proteinExistence type="predicted"/>
<keyword evidence="3" id="KW-0804">Transcription</keyword>
<evidence type="ECO:0000256" key="3">
    <source>
        <dbReference type="ARBA" id="ARBA00023163"/>
    </source>
</evidence>
<keyword evidence="2" id="KW-0238">DNA-binding</keyword>
<name>A0ABY5MM33_9HYPH</name>
<evidence type="ECO:0000256" key="2">
    <source>
        <dbReference type="ARBA" id="ARBA00023125"/>
    </source>
</evidence>
<accession>A0ABY5MM33</accession>
<evidence type="ECO:0000313" key="6">
    <source>
        <dbReference type="Proteomes" id="UP001342418"/>
    </source>
</evidence>
<dbReference type="Gene3D" id="2.60.120.10">
    <property type="entry name" value="Jelly Rolls"/>
    <property type="match status" value="1"/>
</dbReference>
<dbReference type="SUPFAM" id="SSF46785">
    <property type="entry name" value="Winged helix' DNA-binding domain"/>
    <property type="match status" value="1"/>
</dbReference>